<dbReference type="Gene3D" id="1.10.10.60">
    <property type="entry name" value="Homeodomain-like"/>
    <property type="match status" value="1"/>
</dbReference>
<dbReference type="SUPFAM" id="SSF46689">
    <property type="entry name" value="Homeodomain-like"/>
    <property type="match status" value="1"/>
</dbReference>
<dbReference type="InterPro" id="IPR023772">
    <property type="entry name" value="DNA-bd_HTH_TetR-type_CS"/>
</dbReference>
<evidence type="ECO:0000256" key="3">
    <source>
        <dbReference type="ARBA" id="ARBA00023125"/>
    </source>
</evidence>
<dbReference type="PANTHER" id="PTHR30055">
    <property type="entry name" value="HTH-TYPE TRANSCRIPTIONAL REGULATOR RUTR"/>
    <property type="match status" value="1"/>
</dbReference>
<evidence type="ECO:0000256" key="2">
    <source>
        <dbReference type="ARBA" id="ARBA00023015"/>
    </source>
</evidence>
<dbReference type="GO" id="GO:0046677">
    <property type="term" value="P:response to antibiotic"/>
    <property type="evidence" value="ECO:0007669"/>
    <property type="project" value="InterPro"/>
</dbReference>
<sequence>MSDTVPSVWTTPGKRPKPALTREQILAKTIEILDAEGIEALSMRRLGAELNAGATSMYRHVANKEQLLELAVDEVYGEVVVPRLTDPAQWRDGMRAMAHSIRAALLKHRWMVSLLGESGVAHLGPNLMRIGNDVLGLFEDSGFKLLEADRLLKVVNCYVIGNAIAEAAWLNSIARSGMTPEEWIASMWPAAREAARAYPNLNRLYSAQEEQTVAPDSLDYGSIVAEFDWGLERVLDGLALRL</sequence>
<dbReference type="PRINTS" id="PR00400">
    <property type="entry name" value="TETREPRESSOR"/>
</dbReference>
<dbReference type="PANTHER" id="PTHR30055:SF151">
    <property type="entry name" value="TRANSCRIPTIONAL REGULATORY PROTEIN"/>
    <property type="match status" value="1"/>
</dbReference>
<feature type="DNA-binding region" description="H-T-H motif" evidence="5">
    <location>
        <begin position="42"/>
        <end position="61"/>
    </location>
</feature>
<feature type="domain" description="HTH tetR-type" evidence="6">
    <location>
        <begin position="19"/>
        <end position="79"/>
    </location>
</feature>
<dbReference type="InterPro" id="IPR004111">
    <property type="entry name" value="Repressor_TetR_C"/>
</dbReference>
<dbReference type="Pfam" id="PF00440">
    <property type="entry name" value="TetR_N"/>
    <property type="match status" value="1"/>
</dbReference>
<reference evidence="7" key="1">
    <citation type="submission" date="2023-03" db="EMBL/GenBank/DDBJ databases">
        <title>Actinorhabdospora filicis NBRC 111898.</title>
        <authorList>
            <person name="Ichikawa N."/>
            <person name="Sato H."/>
            <person name="Tonouchi N."/>
        </authorList>
    </citation>
    <scope>NUCLEOTIDE SEQUENCE</scope>
    <source>
        <strain evidence="7">NBRC 111898</strain>
    </source>
</reference>
<comment type="caution">
    <text evidence="7">The sequence shown here is derived from an EMBL/GenBank/DDBJ whole genome shotgun (WGS) entry which is preliminary data.</text>
</comment>
<dbReference type="InterPro" id="IPR003012">
    <property type="entry name" value="Tet_transcr_reg_TetR"/>
</dbReference>
<evidence type="ECO:0000256" key="1">
    <source>
        <dbReference type="ARBA" id="ARBA00022491"/>
    </source>
</evidence>
<dbReference type="Proteomes" id="UP001165079">
    <property type="component" value="Unassembled WGS sequence"/>
</dbReference>
<dbReference type="InterPro" id="IPR009057">
    <property type="entry name" value="Homeodomain-like_sf"/>
</dbReference>
<dbReference type="EMBL" id="BSTX01000001">
    <property type="protein sequence ID" value="GLZ77468.1"/>
    <property type="molecule type" value="Genomic_DNA"/>
</dbReference>
<proteinExistence type="predicted"/>
<keyword evidence="2" id="KW-0805">Transcription regulation</keyword>
<evidence type="ECO:0000256" key="5">
    <source>
        <dbReference type="PROSITE-ProRule" id="PRU00335"/>
    </source>
</evidence>
<keyword evidence="1" id="KW-0678">Repressor</keyword>
<dbReference type="PROSITE" id="PS50977">
    <property type="entry name" value="HTH_TETR_2"/>
    <property type="match status" value="1"/>
</dbReference>
<evidence type="ECO:0000256" key="4">
    <source>
        <dbReference type="ARBA" id="ARBA00023163"/>
    </source>
</evidence>
<keyword evidence="8" id="KW-1185">Reference proteome</keyword>
<dbReference type="GO" id="GO:0045892">
    <property type="term" value="P:negative regulation of DNA-templated transcription"/>
    <property type="evidence" value="ECO:0007669"/>
    <property type="project" value="InterPro"/>
</dbReference>
<dbReference type="PROSITE" id="PS01081">
    <property type="entry name" value="HTH_TETR_1"/>
    <property type="match status" value="1"/>
</dbReference>
<accession>A0A9W6W8Y8</accession>
<dbReference type="GO" id="GO:0003700">
    <property type="term" value="F:DNA-binding transcription factor activity"/>
    <property type="evidence" value="ECO:0007669"/>
    <property type="project" value="TreeGrafter"/>
</dbReference>
<organism evidence="7 8">
    <name type="scientific">Actinorhabdospora filicis</name>
    <dbReference type="NCBI Taxonomy" id="1785913"/>
    <lineage>
        <taxon>Bacteria</taxon>
        <taxon>Bacillati</taxon>
        <taxon>Actinomycetota</taxon>
        <taxon>Actinomycetes</taxon>
        <taxon>Micromonosporales</taxon>
        <taxon>Micromonosporaceae</taxon>
        <taxon>Actinorhabdospora</taxon>
    </lineage>
</organism>
<dbReference type="GO" id="GO:0000976">
    <property type="term" value="F:transcription cis-regulatory region binding"/>
    <property type="evidence" value="ECO:0007669"/>
    <property type="project" value="TreeGrafter"/>
</dbReference>
<dbReference type="AlphaFoldDB" id="A0A9W6W8Y8"/>
<keyword evidence="4" id="KW-0804">Transcription</keyword>
<evidence type="ECO:0000313" key="7">
    <source>
        <dbReference type="EMBL" id="GLZ77468.1"/>
    </source>
</evidence>
<dbReference type="InterPro" id="IPR001647">
    <property type="entry name" value="HTH_TetR"/>
</dbReference>
<name>A0A9W6W8Y8_9ACTN</name>
<dbReference type="InterPro" id="IPR050109">
    <property type="entry name" value="HTH-type_TetR-like_transc_reg"/>
</dbReference>
<protein>
    <submittedName>
        <fullName evidence="7">TetR family transcriptional regulator</fullName>
    </submittedName>
</protein>
<dbReference type="Gene3D" id="1.10.357.10">
    <property type="entry name" value="Tetracycline Repressor, domain 2"/>
    <property type="match status" value="1"/>
</dbReference>
<gene>
    <name evidence="7" type="ORF">Afil01_22750</name>
</gene>
<keyword evidence="3 5" id="KW-0238">DNA-binding</keyword>
<dbReference type="SUPFAM" id="SSF48498">
    <property type="entry name" value="Tetracyclin repressor-like, C-terminal domain"/>
    <property type="match status" value="1"/>
</dbReference>
<evidence type="ECO:0000313" key="8">
    <source>
        <dbReference type="Proteomes" id="UP001165079"/>
    </source>
</evidence>
<dbReference type="Pfam" id="PF02909">
    <property type="entry name" value="TetR_C_1"/>
    <property type="match status" value="1"/>
</dbReference>
<evidence type="ECO:0000259" key="6">
    <source>
        <dbReference type="PROSITE" id="PS50977"/>
    </source>
</evidence>
<dbReference type="InterPro" id="IPR036271">
    <property type="entry name" value="Tet_transcr_reg_TetR-rel_C_sf"/>
</dbReference>
<dbReference type="RefSeq" id="WP_285662572.1">
    <property type="nucleotide sequence ID" value="NZ_BSTX01000001.1"/>
</dbReference>